<feature type="region of interest" description="Disordered" evidence="1">
    <location>
        <begin position="1"/>
        <end position="26"/>
    </location>
</feature>
<dbReference type="EMBL" id="JANPWB010000015">
    <property type="protein sequence ID" value="KAJ1092143.1"/>
    <property type="molecule type" value="Genomic_DNA"/>
</dbReference>
<evidence type="ECO:0000313" key="2">
    <source>
        <dbReference type="EMBL" id="KAJ1092143.1"/>
    </source>
</evidence>
<proteinExistence type="predicted"/>
<sequence>MDAAQLRPSRPTHPGRRQKRRVRNAERLRKTLSPCIAPPTFLLNCTHSDRSNLWILPACGPVDSDDMGPRRPRGPGQTGLCSELGKQSESRLPLHHGSFERALFSGN</sequence>
<evidence type="ECO:0000256" key="1">
    <source>
        <dbReference type="SAM" id="MobiDB-lite"/>
    </source>
</evidence>
<comment type="caution">
    <text evidence="2">The sequence shown here is derived from an EMBL/GenBank/DDBJ whole genome shotgun (WGS) entry which is preliminary data.</text>
</comment>
<evidence type="ECO:0000313" key="3">
    <source>
        <dbReference type="Proteomes" id="UP001066276"/>
    </source>
</evidence>
<feature type="region of interest" description="Disordered" evidence="1">
    <location>
        <begin position="65"/>
        <end position="107"/>
    </location>
</feature>
<keyword evidence="3" id="KW-1185">Reference proteome</keyword>
<feature type="compositionally biased region" description="Basic residues" evidence="1">
    <location>
        <begin position="13"/>
        <end position="22"/>
    </location>
</feature>
<organism evidence="2 3">
    <name type="scientific">Pleurodeles waltl</name>
    <name type="common">Iberian ribbed newt</name>
    <dbReference type="NCBI Taxonomy" id="8319"/>
    <lineage>
        <taxon>Eukaryota</taxon>
        <taxon>Metazoa</taxon>
        <taxon>Chordata</taxon>
        <taxon>Craniata</taxon>
        <taxon>Vertebrata</taxon>
        <taxon>Euteleostomi</taxon>
        <taxon>Amphibia</taxon>
        <taxon>Batrachia</taxon>
        <taxon>Caudata</taxon>
        <taxon>Salamandroidea</taxon>
        <taxon>Salamandridae</taxon>
        <taxon>Pleurodelinae</taxon>
        <taxon>Pleurodeles</taxon>
    </lineage>
</organism>
<dbReference type="AlphaFoldDB" id="A0AAV7LTC6"/>
<reference evidence="2" key="1">
    <citation type="journal article" date="2022" name="bioRxiv">
        <title>Sequencing and chromosome-scale assembly of the giantPleurodeles waltlgenome.</title>
        <authorList>
            <person name="Brown T."/>
            <person name="Elewa A."/>
            <person name="Iarovenko S."/>
            <person name="Subramanian E."/>
            <person name="Araus A.J."/>
            <person name="Petzold A."/>
            <person name="Susuki M."/>
            <person name="Suzuki K.-i.T."/>
            <person name="Hayashi T."/>
            <person name="Toyoda A."/>
            <person name="Oliveira C."/>
            <person name="Osipova E."/>
            <person name="Leigh N.D."/>
            <person name="Simon A."/>
            <person name="Yun M.H."/>
        </authorList>
    </citation>
    <scope>NUCLEOTIDE SEQUENCE</scope>
    <source>
        <strain evidence="2">20211129_DDA</strain>
        <tissue evidence="2">Liver</tissue>
    </source>
</reference>
<name>A0AAV7LTC6_PLEWA</name>
<dbReference type="Proteomes" id="UP001066276">
    <property type="component" value="Chromosome 11"/>
</dbReference>
<gene>
    <name evidence="2" type="ORF">NDU88_005255</name>
</gene>
<accession>A0AAV7LTC6</accession>
<protein>
    <submittedName>
        <fullName evidence="2">Uncharacterized protein</fullName>
    </submittedName>
</protein>